<comment type="caution">
    <text evidence="3">The sequence shown here is derived from an EMBL/GenBank/DDBJ whole genome shotgun (WGS) entry which is preliminary data.</text>
</comment>
<dbReference type="Gene3D" id="3.40.50.620">
    <property type="entry name" value="HUPs"/>
    <property type="match status" value="2"/>
</dbReference>
<dbReference type="InterPro" id="IPR006015">
    <property type="entry name" value="Universal_stress_UspA"/>
</dbReference>
<dbReference type="PRINTS" id="PR01438">
    <property type="entry name" value="UNVRSLSTRESS"/>
</dbReference>
<proteinExistence type="inferred from homology"/>
<name>A0A953J3W9_9BACT</name>
<protein>
    <submittedName>
        <fullName evidence="3">Universal stress protein</fullName>
    </submittedName>
</protein>
<dbReference type="InterPro" id="IPR006016">
    <property type="entry name" value="UspA"/>
</dbReference>
<reference evidence="3" key="1">
    <citation type="journal article" date="2021" name="bioRxiv">
        <title>Unraveling nitrogen, sulfur and carbon metabolic pathways and microbial community transcriptional responses to substrate deprivation and toxicity stresses in a bioreactor mimicking anoxic brackish coastal sediment conditions.</title>
        <authorList>
            <person name="Martins P.D."/>
            <person name="Echeveste M.J."/>
            <person name="Arshad A."/>
            <person name="Kurth J."/>
            <person name="Ouboter H."/>
            <person name="Jetten M.S.M."/>
            <person name="Welte C.U."/>
        </authorList>
    </citation>
    <scope>NUCLEOTIDE SEQUENCE</scope>
    <source>
        <strain evidence="3">MAG_39</strain>
    </source>
</reference>
<evidence type="ECO:0000313" key="4">
    <source>
        <dbReference type="Proteomes" id="UP000705867"/>
    </source>
</evidence>
<dbReference type="SUPFAM" id="SSF52402">
    <property type="entry name" value="Adenine nucleotide alpha hydrolases-like"/>
    <property type="match status" value="2"/>
</dbReference>
<dbReference type="EMBL" id="JAIOIV010000049">
    <property type="protein sequence ID" value="MBZ0155833.1"/>
    <property type="molecule type" value="Genomic_DNA"/>
</dbReference>
<feature type="domain" description="UspA" evidence="2">
    <location>
        <begin position="11"/>
        <end position="147"/>
    </location>
</feature>
<organism evidence="3 4">
    <name type="scientific">Candidatus Nitrobium versatile</name>
    <dbReference type="NCBI Taxonomy" id="2884831"/>
    <lineage>
        <taxon>Bacteria</taxon>
        <taxon>Pseudomonadati</taxon>
        <taxon>Nitrospirota</taxon>
        <taxon>Nitrospiria</taxon>
        <taxon>Nitrospirales</taxon>
        <taxon>Nitrospiraceae</taxon>
        <taxon>Candidatus Nitrobium</taxon>
    </lineage>
</organism>
<feature type="domain" description="UspA" evidence="2">
    <location>
        <begin position="154"/>
        <end position="289"/>
    </location>
</feature>
<comment type="similarity">
    <text evidence="1">Belongs to the universal stress protein A family.</text>
</comment>
<dbReference type="PANTHER" id="PTHR46268:SF6">
    <property type="entry name" value="UNIVERSAL STRESS PROTEIN UP12"/>
    <property type="match status" value="1"/>
</dbReference>
<sequence>METDGCKKGCKKMLVAIDGSVTSMHALKESFKLAADEKSWITVVSVVPPYEGDLDMVGIGNVQQAIRYPCENALAEAAGAAKSARVLVKTVCEEGEPHERIIDLAEAENCDLIVMGRRGMRSAERVFVGSVTARVIGYSQRDVLVVPLNAEVGWKNILLATDGSRFSRIAGEKAVSFAQAYGGTLTAVSVVDVPPEFYGEAPQAVEDLIGKARGYTEVAAAQAEAAGVAVHTVVREGESHRLIVALAHEMKASVIVMGSHGRTGLRRLLMGSVTEKVIAHAGCPIFVARL</sequence>
<dbReference type="PANTHER" id="PTHR46268">
    <property type="entry name" value="STRESS RESPONSE PROTEIN NHAX"/>
    <property type="match status" value="1"/>
</dbReference>
<dbReference type="InterPro" id="IPR014729">
    <property type="entry name" value="Rossmann-like_a/b/a_fold"/>
</dbReference>
<accession>A0A953J3W9</accession>
<dbReference type="CDD" id="cd00293">
    <property type="entry name" value="USP-like"/>
    <property type="match status" value="2"/>
</dbReference>
<evidence type="ECO:0000259" key="2">
    <source>
        <dbReference type="Pfam" id="PF00582"/>
    </source>
</evidence>
<evidence type="ECO:0000256" key="1">
    <source>
        <dbReference type="ARBA" id="ARBA00008791"/>
    </source>
</evidence>
<dbReference type="Pfam" id="PF00582">
    <property type="entry name" value="Usp"/>
    <property type="match status" value="2"/>
</dbReference>
<gene>
    <name evidence="3" type="ORF">K8I29_06400</name>
</gene>
<evidence type="ECO:0000313" key="3">
    <source>
        <dbReference type="EMBL" id="MBZ0155833.1"/>
    </source>
</evidence>
<dbReference type="Proteomes" id="UP000705867">
    <property type="component" value="Unassembled WGS sequence"/>
</dbReference>
<dbReference type="AlphaFoldDB" id="A0A953J3W9"/>
<reference evidence="3" key="2">
    <citation type="submission" date="2021-08" db="EMBL/GenBank/DDBJ databases">
        <authorList>
            <person name="Dalcin Martins P."/>
        </authorList>
    </citation>
    <scope>NUCLEOTIDE SEQUENCE</scope>
    <source>
        <strain evidence="3">MAG_39</strain>
    </source>
</reference>